<keyword evidence="4" id="KW-1185">Reference proteome</keyword>
<dbReference type="RefSeq" id="WP_380049116.1">
    <property type="nucleotide sequence ID" value="NZ_JBHSOH010000011.1"/>
</dbReference>
<feature type="coiled-coil region" evidence="1">
    <location>
        <begin position="270"/>
        <end position="297"/>
    </location>
</feature>
<keyword evidence="1" id="KW-0175">Coiled coil</keyword>
<evidence type="ECO:0000313" key="4">
    <source>
        <dbReference type="Proteomes" id="UP001595979"/>
    </source>
</evidence>
<accession>A0ABW1DJH1</accession>
<proteinExistence type="predicted"/>
<protein>
    <submittedName>
        <fullName evidence="3">DNA repair protein</fullName>
    </submittedName>
</protein>
<reference evidence="4" key="1">
    <citation type="journal article" date="2019" name="Int. J. Syst. Evol. Microbiol.">
        <title>The Global Catalogue of Microorganisms (GCM) 10K type strain sequencing project: providing services to taxonomists for standard genome sequencing and annotation.</title>
        <authorList>
            <consortium name="The Broad Institute Genomics Platform"/>
            <consortium name="The Broad Institute Genome Sequencing Center for Infectious Disease"/>
            <person name="Wu L."/>
            <person name="Ma J."/>
        </authorList>
    </citation>
    <scope>NUCLEOTIDE SEQUENCE [LARGE SCALE GENOMIC DNA]</scope>
    <source>
        <strain evidence="4">CGMCC 1.15053</strain>
    </source>
</reference>
<feature type="compositionally biased region" description="Basic and acidic residues" evidence="2">
    <location>
        <begin position="1"/>
        <end position="10"/>
    </location>
</feature>
<comment type="caution">
    <text evidence="3">The sequence shown here is derived from an EMBL/GenBank/DDBJ whole genome shotgun (WGS) entry which is preliminary data.</text>
</comment>
<evidence type="ECO:0000256" key="1">
    <source>
        <dbReference type="SAM" id="Coils"/>
    </source>
</evidence>
<gene>
    <name evidence="3" type="ORF">ACFPQ6_10635</name>
</gene>
<feature type="region of interest" description="Disordered" evidence="2">
    <location>
        <begin position="1"/>
        <end position="26"/>
    </location>
</feature>
<organism evidence="3 4">
    <name type="scientific">Deinococcus petrolearius</name>
    <dbReference type="NCBI Taxonomy" id="1751295"/>
    <lineage>
        <taxon>Bacteria</taxon>
        <taxon>Thermotogati</taxon>
        <taxon>Deinococcota</taxon>
        <taxon>Deinococci</taxon>
        <taxon>Deinococcales</taxon>
        <taxon>Deinococcaceae</taxon>
        <taxon>Deinococcus</taxon>
    </lineage>
</organism>
<dbReference type="EMBL" id="JBHSOH010000011">
    <property type="protein sequence ID" value="MFC5848765.1"/>
    <property type="molecule type" value="Genomic_DNA"/>
</dbReference>
<sequence length="305" mass="32267">MARVKTKDDAAPQARPTAHDAAALDTPATGVPGGALAAFDALTATAGVDSRAAALADSGADTGTLEAALTEALRAAHDRWGLGLHHLRHEARQTDGGDVALLVDGREVARTGEGYAAIAQAYAPMGAADERGLSLWGVLGEGHRVAGDAPFAVLKVLIEEARDFETHWTAQRGGAFSRVWRRDDTLHVEVARPASAEEALADAAWDVITSIKDRAFQRELMRRSEETGMLGALLAARHAGASSNLARLPEAQFAVQAVVRRLHGDEARSAEGYRSELRAAAAELDDLQAAATRQLSEVLRHGLTR</sequence>
<name>A0ABW1DJH1_9DEIO</name>
<evidence type="ECO:0000313" key="3">
    <source>
        <dbReference type="EMBL" id="MFC5848765.1"/>
    </source>
</evidence>
<evidence type="ECO:0000256" key="2">
    <source>
        <dbReference type="SAM" id="MobiDB-lite"/>
    </source>
</evidence>
<dbReference type="Proteomes" id="UP001595979">
    <property type="component" value="Unassembled WGS sequence"/>
</dbReference>